<reference evidence="3 4" key="1">
    <citation type="submission" date="2018-01" db="EMBL/GenBank/DDBJ databases">
        <title>Complete genome sequence of Flavivirga eckloniae ECD14 isolated from seaweed Ecklonia cava.</title>
        <authorList>
            <person name="Lee J.H."/>
            <person name="Baik K.S."/>
            <person name="Seong C.N."/>
        </authorList>
    </citation>
    <scope>NUCLEOTIDE SEQUENCE [LARGE SCALE GENOMIC DNA]</scope>
    <source>
        <strain evidence="3 4">ECD14</strain>
    </source>
</reference>
<dbReference type="SUPFAM" id="SSF56601">
    <property type="entry name" value="beta-lactamase/transpeptidase-like"/>
    <property type="match status" value="1"/>
</dbReference>
<proteinExistence type="inferred from homology"/>
<dbReference type="GO" id="GO:0016787">
    <property type="term" value="F:hydrolase activity"/>
    <property type="evidence" value="ECO:0007669"/>
    <property type="project" value="UniProtKB-KW"/>
</dbReference>
<dbReference type="Proteomes" id="UP000235826">
    <property type="component" value="Chromosome"/>
</dbReference>
<comment type="similarity">
    <text evidence="1">Belongs to the beta-lactamase family.</text>
</comment>
<dbReference type="PANTHER" id="PTHR22935:SF95">
    <property type="entry name" value="BETA-LACTAMASE-LIKE 1-RELATED"/>
    <property type="match status" value="1"/>
</dbReference>
<accession>A0A2K9PT10</accession>
<dbReference type="InterPro" id="IPR001466">
    <property type="entry name" value="Beta-lactam-related"/>
</dbReference>
<dbReference type="InterPro" id="IPR012338">
    <property type="entry name" value="Beta-lactam/transpept-like"/>
</dbReference>
<dbReference type="RefSeq" id="WP_102756847.1">
    <property type="nucleotide sequence ID" value="NZ_CP025791.1"/>
</dbReference>
<feature type="domain" description="Beta-lactamase-related" evidence="2">
    <location>
        <begin position="80"/>
        <end position="354"/>
    </location>
</feature>
<protein>
    <submittedName>
        <fullName evidence="3">Serine hydrolase</fullName>
    </submittedName>
</protein>
<dbReference type="KEGG" id="fek:C1H87_16350"/>
<dbReference type="Pfam" id="PF00144">
    <property type="entry name" value="Beta-lactamase"/>
    <property type="match status" value="1"/>
</dbReference>
<gene>
    <name evidence="3" type="ORF">C1H87_16350</name>
</gene>
<evidence type="ECO:0000256" key="1">
    <source>
        <dbReference type="ARBA" id="ARBA00038473"/>
    </source>
</evidence>
<keyword evidence="4" id="KW-1185">Reference proteome</keyword>
<evidence type="ECO:0000259" key="2">
    <source>
        <dbReference type="Pfam" id="PF00144"/>
    </source>
</evidence>
<dbReference type="AlphaFoldDB" id="A0A2K9PT10"/>
<sequence>MTSITLKIILVAIFLTLASMCFNTLKAQGNLQGKIENDKIAILLEENLAFFPNKTEISLALINGKQSEFFGVIRKNDTLQIETNQNAIFEIGSITKVFTSTLFSELVIEKKLSLNDHVLDLLPFQLESPSKEQTSITLKMLANHTSGLPSLPQNIMPLIALDESDPYRSYTSDKLYEYLKTDFKTKTAAGKKSVYSNLGTGLLGHLLTLKTKKSYEELLQEKIFKPLGMNNSTTILKQIPETNLVKGLDPQGQVTSNWNFDALEGAGAIKSSVTDLEKFARKHMENSTVYNLTQKVTHIENKQVSLGLGWHIISQGDQEILFHNGGTGGYTSCMLINKRTQKSVIMLTNISAFHPKSQSIDSLCFKILNLIN</sequence>
<dbReference type="Gene3D" id="3.40.710.10">
    <property type="entry name" value="DD-peptidase/beta-lactamase superfamily"/>
    <property type="match status" value="1"/>
</dbReference>
<evidence type="ECO:0000313" key="4">
    <source>
        <dbReference type="Proteomes" id="UP000235826"/>
    </source>
</evidence>
<dbReference type="PANTHER" id="PTHR22935">
    <property type="entry name" value="PENICILLIN-BINDING PROTEIN"/>
    <property type="match status" value="1"/>
</dbReference>
<keyword evidence="3" id="KW-0378">Hydrolase</keyword>
<dbReference type="OrthoDB" id="9793489at2"/>
<name>A0A2K9PT10_9FLAO</name>
<dbReference type="InterPro" id="IPR051478">
    <property type="entry name" value="Beta-lactamase-like_AB/R"/>
</dbReference>
<evidence type="ECO:0000313" key="3">
    <source>
        <dbReference type="EMBL" id="AUP80195.1"/>
    </source>
</evidence>
<dbReference type="EMBL" id="CP025791">
    <property type="protein sequence ID" value="AUP80195.1"/>
    <property type="molecule type" value="Genomic_DNA"/>
</dbReference>
<organism evidence="3 4">
    <name type="scientific">Flavivirga eckloniae</name>
    <dbReference type="NCBI Taxonomy" id="1803846"/>
    <lineage>
        <taxon>Bacteria</taxon>
        <taxon>Pseudomonadati</taxon>
        <taxon>Bacteroidota</taxon>
        <taxon>Flavobacteriia</taxon>
        <taxon>Flavobacteriales</taxon>
        <taxon>Flavobacteriaceae</taxon>
        <taxon>Flavivirga</taxon>
    </lineage>
</organism>